<organism evidence="1 2">
    <name type="scientific">Streptacidiphilus cavernicola</name>
    <dbReference type="NCBI Taxonomy" id="3342716"/>
    <lineage>
        <taxon>Bacteria</taxon>
        <taxon>Bacillati</taxon>
        <taxon>Actinomycetota</taxon>
        <taxon>Actinomycetes</taxon>
        <taxon>Kitasatosporales</taxon>
        <taxon>Streptomycetaceae</taxon>
        <taxon>Streptacidiphilus</taxon>
    </lineage>
</organism>
<sequence>MDSADIGVVETWDEVDQLLAWAKVGDDADLIFWGRPGSLGLTVGGG</sequence>
<dbReference type="Proteomes" id="UP001592528">
    <property type="component" value="Unassembled WGS sequence"/>
</dbReference>
<evidence type="ECO:0000313" key="2">
    <source>
        <dbReference type="Proteomes" id="UP001592528"/>
    </source>
</evidence>
<dbReference type="RefSeq" id="WP_157624139.1">
    <property type="nucleotide sequence ID" value="NZ_JBHEZZ010000046.1"/>
</dbReference>
<evidence type="ECO:0000313" key="1">
    <source>
        <dbReference type="EMBL" id="MFC1407442.1"/>
    </source>
</evidence>
<gene>
    <name evidence="1" type="ORF">ACEZDJ_39810</name>
</gene>
<protein>
    <submittedName>
        <fullName evidence="1">Uncharacterized protein</fullName>
    </submittedName>
</protein>
<keyword evidence="2" id="KW-1185">Reference proteome</keyword>
<reference evidence="1 2" key="1">
    <citation type="submission" date="2024-09" db="EMBL/GenBank/DDBJ databases">
        <authorList>
            <person name="Lee S.D."/>
        </authorList>
    </citation>
    <scope>NUCLEOTIDE SEQUENCE [LARGE SCALE GENOMIC DNA]</scope>
    <source>
        <strain evidence="1 2">N1-5</strain>
    </source>
</reference>
<name>A0ABV6V145_9ACTN</name>
<comment type="caution">
    <text evidence="1">The sequence shown here is derived from an EMBL/GenBank/DDBJ whole genome shotgun (WGS) entry which is preliminary data.</text>
</comment>
<proteinExistence type="predicted"/>
<accession>A0ABV6V145</accession>
<dbReference type="EMBL" id="JBHEZZ010000046">
    <property type="protein sequence ID" value="MFC1407442.1"/>
    <property type="molecule type" value="Genomic_DNA"/>
</dbReference>